<dbReference type="SUPFAM" id="SSF46894">
    <property type="entry name" value="C-terminal effector domain of the bipartite response regulators"/>
    <property type="match status" value="1"/>
</dbReference>
<feature type="domain" description="OmpR/PhoB-type" evidence="7">
    <location>
        <begin position="1"/>
        <end position="105"/>
    </location>
</feature>
<dbReference type="CDD" id="cd15831">
    <property type="entry name" value="BTAD"/>
    <property type="match status" value="1"/>
</dbReference>
<dbReference type="PRINTS" id="PR00364">
    <property type="entry name" value="DISEASERSIST"/>
</dbReference>
<comment type="similarity">
    <text evidence="1">Belongs to the AfsR/DnrI/RedD regulatory family.</text>
</comment>
<dbReference type="InterPro" id="IPR027417">
    <property type="entry name" value="P-loop_NTPase"/>
</dbReference>
<gene>
    <name evidence="8" type="ORF">GCM10009838_75920</name>
</gene>
<keyword evidence="4" id="KW-0804">Transcription</keyword>
<name>A0ABP5EKI1_9ACTN</name>
<evidence type="ECO:0000256" key="5">
    <source>
        <dbReference type="PROSITE-ProRule" id="PRU00339"/>
    </source>
</evidence>
<dbReference type="Pfam" id="PF13424">
    <property type="entry name" value="TPR_12"/>
    <property type="match status" value="2"/>
</dbReference>
<dbReference type="EMBL" id="BAAAQM010000065">
    <property type="protein sequence ID" value="GAA1999342.1"/>
    <property type="molecule type" value="Genomic_DNA"/>
</dbReference>
<feature type="DNA-binding region" description="OmpR/PhoB-type" evidence="6">
    <location>
        <begin position="1"/>
        <end position="105"/>
    </location>
</feature>
<dbReference type="InterPro" id="IPR005158">
    <property type="entry name" value="BTAD"/>
</dbReference>
<evidence type="ECO:0000256" key="2">
    <source>
        <dbReference type="ARBA" id="ARBA00023015"/>
    </source>
</evidence>
<dbReference type="InterPro" id="IPR036388">
    <property type="entry name" value="WH-like_DNA-bd_sf"/>
</dbReference>
<accession>A0ABP5EKI1</accession>
<evidence type="ECO:0000259" key="7">
    <source>
        <dbReference type="PROSITE" id="PS51755"/>
    </source>
</evidence>
<evidence type="ECO:0000256" key="3">
    <source>
        <dbReference type="ARBA" id="ARBA00023125"/>
    </source>
</evidence>
<dbReference type="InterPro" id="IPR019734">
    <property type="entry name" value="TPR_rpt"/>
</dbReference>
<dbReference type="InterPro" id="IPR011990">
    <property type="entry name" value="TPR-like_helical_dom_sf"/>
</dbReference>
<dbReference type="SMART" id="SM00862">
    <property type="entry name" value="Trans_reg_C"/>
    <property type="match status" value="1"/>
</dbReference>
<protein>
    <submittedName>
        <fullName evidence="8">BTAD domain-containing putative transcriptional regulator</fullName>
    </submittedName>
</protein>
<dbReference type="PANTHER" id="PTHR35807">
    <property type="entry name" value="TRANSCRIPTIONAL REGULATOR REDD-RELATED"/>
    <property type="match status" value="1"/>
</dbReference>
<keyword evidence="9" id="KW-1185">Reference proteome</keyword>
<dbReference type="Gene3D" id="3.40.50.300">
    <property type="entry name" value="P-loop containing nucleotide triphosphate hydrolases"/>
    <property type="match status" value="1"/>
</dbReference>
<dbReference type="SUPFAM" id="SSF48452">
    <property type="entry name" value="TPR-like"/>
    <property type="match status" value="2"/>
</dbReference>
<evidence type="ECO:0000256" key="4">
    <source>
        <dbReference type="ARBA" id="ARBA00023163"/>
    </source>
</evidence>
<proteinExistence type="inferred from homology"/>
<evidence type="ECO:0000256" key="1">
    <source>
        <dbReference type="ARBA" id="ARBA00005820"/>
    </source>
</evidence>
<keyword evidence="3 6" id="KW-0238">DNA-binding</keyword>
<dbReference type="Pfam" id="PF00486">
    <property type="entry name" value="Trans_reg_C"/>
    <property type="match status" value="1"/>
</dbReference>
<dbReference type="SMART" id="SM00028">
    <property type="entry name" value="TPR"/>
    <property type="match status" value="6"/>
</dbReference>
<organism evidence="8 9">
    <name type="scientific">Catenulispora subtropica</name>
    <dbReference type="NCBI Taxonomy" id="450798"/>
    <lineage>
        <taxon>Bacteria</taxon>
        <taxon>Bacillati</taxon>
        <taxon>Actinomycetota</taxon>
        <taxon>Actinomycetes</taxon>
        <taxon>Catenulisporales</taxon>
        <taxon>Catenulisporaceae</taxon>
        <taxon>Catenulispora</taxon>
    </lineage>
</organism>
<keyword evidence="2" id="KW-0805">Transcription regulation</keyword>
<dbReference type="PROSITE" id="PS51755">
    <property type="entry name" value="OMPR_PHOB"/>
    <property type="match status" value="1"/>
</dbReference>
<evidence type="ECO:0000256" key="6">
    <source>
        <dbReference type="PROSITE-ProRule" id="PRU01091"/>
    </source>
</evidence>
<dbReference type="Pfam" id="PF03704">
    <property type="entry name" value="BTAD"/>
    <property type="match status" value="1"/>
</dbReference>
<dbReference type="Proteomes" id="UP001499854">
    <property type="component" value="Unassembled WGS sequence"/>
</dbReference>
<dbReference type="PANTHER" id="PTHR35807:SF1">
    <property type="entry name" value="TRANSCRIPTIONAL REGULATOR REDD"/>
    <property type="match status" value="1"/>
</dbReference>
<dbReference type="InterPro" id="IPR001867">
    <property type="entry name" value="OmpR/PhoB-type_DNA-bd"/>
</dbReference>
<comment type="caution">
    <text evidence="8">The sequence shown here is derived from an EMBL/GenBank/DDBJ whole genome shotgun (WGS) entry which is preliminary data.</text>
</comment>
<dbReference type="Gene3D" id="1.10.10.10">
    <property type="entry name" value="Winged helix-like DNA-binding domain superfamily/Winged helix DNA-binding domain"/>
    <property type="match status" value="1"/>
</dbReference>
<sequence length="950" mass="104003">MDAATDQELAVRVLGPLRAFVGEHEIELGPPLQRALFAVLALRSNHVVYRTELIDALWGEELPTRPEGGIHTYVAGLRRAFEPGRGRRSPGRVIASRGSGYLLRAASDAVDLARFERCVETARAAVGSGDLPEAERRYDEALGIFEGAALGGVPGPFAAAQRDRLAEVRLGVVEDRIDVILARGRHAAVIGDLRTMTREHPLRERPWSQLMLAFYRAGRQADALAAFDEAREACVRDLGLDPGPALRDLRQRIVLGDPGLTVPVRAETAARAPAPACRNLPRDIEGFIGRDRETDRVLSSIDRFGGGSGRSPGARPVPPLRVFAIDGMAGVGKTSLAVRLAHRLADDYPDGQLYLDLHAHTVGQDPLAAATALDKLLRAIGVPGERIPAEADERAATWRAELAGRRMLLVLDNAAGAAQVRPLLPGSAGSLVLITARRRLPGLQDCEFLSLDVLPDTEAATLFAIAAGDVRPAAEPEATEAVVRICGNLPLAVQIAGARLRHREAWSVAHLLDRLGDEERRLAELRVDDRSVAVAFGLSYRSQAPDRQRIFRLLGLFPGPEFTVRAAAALAGTDVRDTDEALEDLVDAHLLDQPRAGRYRFHDLLGVFAARQCREEETEAARRAAMERLLDFYVLIVDDAEELIRPHRLDRAERPPGDSGAHRFDDRAAALAWLDAERAGLAPLVRAAGEYGLDHQGWQIARYLWGFFEARRLWADWIACYELALPCARRAGDRLAEARILVGLGVCRHDLREYAEAVGHYRRALGLMREIGFRSGEAGVLTNLGNSYRRLGEVAESISCQEQSLEIFRESGDRPGAGIALANLGERYRDAGRFEESIACQRQALEIFQEFGSRGLEGNVLDNLARTYQSMGRYDEALQRCEEALAARRDAADRYGEAETLDCLGHIHQAAGRTVEARRQWNRALDLFDALDAPAAADVRAQLAGLARNG</sequence>
<keyword evidence="5" id="KW-0802">TPR repeat</keyword>
<dbReference type="SMART" id="SM01043">
    <property type="entry name" value="BTAD"/>
    <property type="match status" value="1"/>
</dbReference>
<evidence type="ECO:0000313" key="8">
    <source>
        <dbReference type="EMBL" id="GAA1999342.1"/>
    </source>
</evidence>
<dbReference type="SUPFAM" id="SSF52540">
    <property type="entry name" value="P-loop containing nucleoside triphosphate hydrolases"/>
    <property type="match status" value="1"/>
</dbReference>
<feature type="repeat" description="TPR" evidence="5">
    <location>
        <begin position="858"/>
        <end position="891"/>
    </location>
</feature>
<dbReference type="Gene3D" id="1.25.40.10">
    <property type="entry name" value="Tetratricopeptide repeat domain"/>
    <property type="match status" value="2"/>
</dbReference>
<dbReference type="PROSITE" id="PS50005">
    <property type="entry name" value="TPR"/>
    <property type="match status" value="1"/>
</dbReference>
<reference evidence="9" key="1">
    <citation type="journal article" date="2019" name="Int. J. Syst. Evol. Microbiol.">
        <title>The Global Catalogue of Microorganisms (GCM) 10K type strain sequencing project: providing services to taxonomists for standard genome sequencing and annotation.</title>
        <authorList>
            <consortium name="The Broad Institute Genomics Platform"/>
            <consortium name="The Broad Institute Genome Sequencing Center for Infectious Disease"/>
            <person name="Wu L."/>
            <person name="Ma J."/>
        </authorList>
    </citation>
    <scope>NUCLEOTIDE SEQUENCE [LARGE SCALE GENOMIC DNA]</scope>
    <source>
        <strain evidence="9">JCM 16013</strain>
    </source>
</reference>
<dbReference type="InterPro" id="IPR016032">
    <property type="entry name" value="Sig_transdc_resp-reg_C-effctor"/>
</dbReference>
<dbReference type="RefSeq" id="WP_344662040.1">
    <property type="nucleotide sequence ID" value="NZ_BAAAQM010000065.1"/>
</dbReference>
<dbReference type="InterPro" id="IPR051677">
    <property type="entry name" value="AfsR-DnrI-RedD_regulator"/>
</dbReference>
<evidence type="ECO:0000313" key="9">
    <source>
        <dbReference type="Proteomes" id="UP001499854"/>
    </source>
</evidence>